<comment type="subunit">
    <text evidence="12">Homohexamer.</text>
</comment>
<dbReference type="GO" id="GO:0002189">
    <property type="term" value="C:ribose phosphate diphosphokinase complex"/>
    <property type="evidence" value="ECO:0007669"/>
    <property type="project" value="TreeGrafter"/>
</dbReference>
<dbReference type="NCBIfam" id="NF002320">
    <property type="entry name" value="PRK01259.1"/>
    <property type="match status" value="1"/>
</dbReference>
<keyword evidence="3 12" id="KW-0479">Metal-binding</keyword>
<dbReference type="GO" id="GO:0006164">
    <property type="term" value="P:purine nucleotide biosynthetic process"/>
    <property type="evidence" value="ECO:0007669"/>
    <property type="project" value="TreeGrafter"/>
</dbReference>
<feature type="binding site" evidence="12">
    <location>
        <position position="130"/>
    </location>
    <ligand>
        <name>Mg(2+)</name>
        <dbReference type="ChEBI" id="CHEBI:18420"/>
    </ligand>
</feature>
<dbReference type="GO" id="GO:0004749">
    <property type="term" value="F:ribose phosphate diphosphokinase activity"/>
    <property type="evidence" value="ECO:0007669"/>
    <property type="project" value="UniProtKB-UniRule"/>
</dbReference>
<evidence type="ECO:0000256" key="8">
    <source>
        <dbReference type="ARBA" id="ARBA00022842"/>
    </source>
</evidence>
<sequence>MQGELKIFHGRANVPLALNICEHLGVRPGAAEVRTFADGEIRVNIMESVRGSDAFVIQPTQPPADNLLELLLMIDALRRASAERITAVIPYFGYARQDRKDKPRVPISAKLVANLIERAGADRVLTMELHAEQIQGFFDIPVDHLYSTPVLVDFFLKRGVDGCTVVAPDTGRANRARGFAQRLMEKMPLAVIDKRRPEPNKAVVMNVVGEVEGLDAIIFDDMVDTGKTLILAARALLKHGARSVMAVATHAVFSGDAVQKFQKSPLDEIIVTDTLPLPRKKLVRKIRVLPVASLFADTILRTHRSESVSSLFM</sequence>
<keyword evidence="8 12" id="KW-0460">Magnesium</keyword>
<evidence type="ECO:0000256" key="7">
    <source>
        <dbReference type="ARBA" id="ARBA00022840"/>
    </source>
</evidence>
<dbReference type="Proteomes" id="UP000779900">
    <property type="component" value="Unassembled WGS sequence"/>
</dbReference>
<evidence type="ECO:0000313" key="14">
    <source>
        <dbReference type="EMBL" id="MBM3330798.1"/>
    </source>
</evidence>
<comment type="catalytic activity">
    <reaction evidence="9 12">
        <text>D-ribose 5-phosphate + ATP = 5-phospho-alpha-D-ribose 1-diphosphate + AMP + H(+)</text>
        <dbReference type="Rhea" id="RHEA:15609"/>
        <dbReference type="ChEBI" id="CHEBI:15378"/>
        <dbReference type="ChEBI" id="CHEBI:30616"/>
        <dbReference type="ChEBI" id="CHEBI:58017"/>
        <dbReference type="ChEBI" id="CHEBI:78346"/>
        <dbReference type="ChEBI" id="CHEBI:456215"/>
        <dbReference type="EC" id="2.7.6.1"/>
    </reaction>
</comment>
<feature type="binding site" evidence="12">
    <location>
        <position position="220"/>
    </location>
    <ligand>
        <name>D-ribose 5-phosphate</name>
        <dbReference type="ChEBI" id="CHEBI:78346"/>
    </ligand>
</feature>
<reference evidence="14" key="1">
    <citation type="submission" date="2019-03" db="EMBL/GenBank/DDBJ databases">
        <title>Lake Tanganyika Metagenome-Assembled Genomes (MAGs).</title>
        <authorList>
            <person name="Tran P."/>
        </authorList>
    </citation>
    <scope>NUCLEOTIDE SEQUENCE</scope>
    <source>
        <strain evidence="14">K_DeepCast_150m_m2_040</strain>
    </source>
</reference>
<keyword evidence="7 12" id="KW-0067">ATP-binding</keyword>
<comment type="pathway">
    <text evidence="1 12">Metabolic intermediate biosynthesis; 5-phospho-alpha-D-ribose 1-diphosphate biosynthesis; 5-phospho-alpha-D-ribose 1-diphosphate from D-ribose 5-phosphate (route I): step 1/1.</text>
</comment>
<evidence type="ECO:0000259" key="13">
    <source>
        <dbReference type="Pfam" id="PF13793"/>
    </source>
</evidence>
<dbReference type="SUPFAM" id="SSF53271">
    <property type="entry name" value="PRTase-like"/>
    <property type="match status" value="1"/>
</dbReference>
<organism evidence="14 15">
    <name type="scientific">candidate division WOR-3 bacterium</name>
    <dbReference type="NCBI Taxonomy" id="2052148"/>
    <lineage>
        <taxon>Bacteria</taxon>
        <taxon>Bacteria division WOR-3</taxon>
    </lineage>
</organism>
<evidence type="ECO:0000256" key="10">
    <source>
        <dbReference type="ARBA" id="ARBA00054914"/>
    </source>
</evidence>
<dbReference type="PANTHER" id="PTHR10210">
    <property type="entry name" value="RIBOSE-PHOSPHATE DIPHOSPHOKINASE FAMILY MEMBER"/>
    <property type="match status" value="1"/>
</dbReference>
<dbReference type="GO" id="GO:0006015">
    <property type="term" value="P:5-phosphoribose 1-diphosphate biosynthetic process"/>
    <property type="evidence" value="ECO:0007669"/>
    <property type="project" value="UniProtKB-UniRule"/>
</dbReference>
<evidence type="ECO:0000256" key="12">
    <source>
        <dbReference type="HAMAP-Rule" id="MF_00583"/>
    </source>
</evidence>
<comment type="similarity">
    <text evidence="11 12">Belongs to the ribose-phosphate pyrophosphokinase family. Class I subfamily.</text>
</comment>
<comment type="cofactor">
    <cofactor evidence="12">
        <name>Mg(2+)</name>
        <dbReference type="ChEBI" id="CHEBI:18420"/>
    </cofactor>
    <text evidence="12">Binds 2 Mg(2+) ions per subunit.</text>
</comment>
<comment type="subcellular location">
    <subcellularLocation>
        <location evidence="12">Cytoplasm</location>
    </subcellularLocation>
</comment>
<dbReference type="InterPro" id="IPR029099">
    <property type="entry name" value="Pribosyltran_N"/>
</dbReference>
<dbReference type="NCBIfam" id="TIGR01251">
    <property type="entry name" value="ribP_PPkin"/>
    <property type="match status" value="1"/>
</dbReference>
<dbReference type="PANTHER" id="PTHR10210:SF41">
    <property type="entry name" value="RIBOSE-PHOSPHATE PYROPHOSPHOKINASE 1, CHLOROPLASTIC"/>
    <property type="match status" value="1"/>
</dbReference>
<evidence type="ECO:0000256" key="4">
    <source>
        <dbReference type="ARBA" id="ARBA00022727"/>
    </source>
</evidence>
<feature type="domain" description="Ribose-phosphate pyrophosphokinase N-terminal" evidence="13">
    <location>
        <begin position="5"/>
        <end position="120"/>
    </location>
</feature>
<gene>
    <name evidence="12" type="primary">prs</name>
    <name evidence="14" type="ORF">FJY68_02970</name>
</gene>
<dbReference type="SMART" id="SM01400">
    <property type="entry name" value="Pribosyltran_N"/>
    <property type="match status" value="1"/>
</dbReference>
<keyword evidence="4 12" id="KW-0545">Nucleotide biosynthesis</keyword>
<comment type="caution">
    <text evidence="14">The sequence shown here is derived from an EMBL/GenBank/DDBJ whole genome shotgun (WGS) entry which is preliminary data.</text>
</comment>
<evidence type="ECO:0000256" key="5">
    <source>
        <dbReference type="ARBA" id="ARBA00022741"/>
    </source>
</evidence>
<dbReference type="InterPro" id="IPR037515">
    <property type="entry name" value="Rib-P_diPkinase_bac"/>
</dbReference>
<feature type="active site" evidence="12">
    <location>
        <position position="194"/>
    </location>
</feature>
<proteinExistence type="inferred from homology"/>
<dbReference type="HAMAP" id="MF_00583_B">
    <property type="entry name" value="RibP_PPkinase_B"/>
    <property type="match status" value="1"/>
</dbReference>
<dbReference type="Pfam" id="PF13793">
    <property type="entry name" value="Pribosyltran_N"/>
    <property type="match status" value="1"/>
</dbReference>
<keyword evidence="6 12" id="KW-0418">Kinase</keyword>
<evidence type="ECO:0000256" key="3">
    <source>
        <dbReference type="ARBA" id="ARBA00022723"/>
    </source>
</evidence>
<accession>A0A937XCC4</accession>
<dbReference type="Pfam" id="PF14572">
    <property type="entry name" value="Pribosyl_synth"/>
    <property type="match status" value="1"/>
</dbReference>
<dbReference type="GO" id="GO:0005737">
    <property type="term" value="C:cytoplasm"/>
    <property type="evidence" value="ECO:0007669"/>
    <property type="project" value="UniProtKB-SubCell"/>
</dbReference>
<dbReference type="GO" id="GO:0000287">
    <property type="term" value="F:magnesium ion binding"/>
    <property type="evidence" value="ECO:0007669"/>
    <property type="project" value="UniProtKB-UniRule"/>
</dbReference>
<feature type="binding site" evidence="12">
    <location>
        <position position="196"/>
    </location>
    <ligand>
        <name>D-ribose 5-phosphate</name>
        <dbReference type="ChEBI" id="CHEBI:78346"/>
    </ligand>
</feature>
<dbReference type="EC" id="2.7.6.1" evidence="12"/>
<keyword evidence="12" id="KW-0963">Cytoplasm</keyword>
<evidence type="ECO:0000256" key="11">
    <source>
        <dbReference type="ARBA" id="ARBA00061444"/>
    </source>
</evidence>
<dbReference type="Gene3D" id="3.40.50.2020">
    <property type="match status" value="2"/>
</dbReference>
<feature type="binding site" evidence="12">
    <location>
        <begin position="224"/>
        <end position="228"/>
    </location>
    <ligand>
        <name>D-ribose 5-phosphate</name>
        <dbReference type="ChEBI" id="CHEBI:78346"/>
    </ligand>
</feature>
<feature type="binding site" evidence="12">
    <location>
        <position position="169"/>
    </location>
    <ligand>
        <name>Mg(2+)</name>
        <dbReference type="ChEBI" id="CHEBI:18420"/>
    </ligand>
</feature>
<protein>
    <recommendedName>
        <fullName evidence="12">Ribose-phosphate pyrophosphokinase</fullName>
        <shortName evidence="12">RPPK</shortName>
        <ecNumber evidence="12">2.7.6.1</ecNumber>
    </recommendedName>
    <alternativeName>
        <fullName evidence="12">5-phospho-D-ribosyl alpha-1-diphosphate synthase</fullName>
    </alternativeName>
    <alternativeName>
        <fullName evidence="12">Phosphoribosyl diphosphate synthase</fullName>
    </alternativeName>
    <alternativeName>
        <fullName evidence="12">Phosphoribosyl pyrophosphate synthase</fullName>
        <shortName evidence="12">P-Rib-PP synthase</shortName>
        <shortName evidence="12">PRPP synthase</shortName>
        <shortName evidence="12">PRPPase</shortName>
    </alternativeName>
</protein>
<name>A0A937XCC4_UNCW3</name>
<dbReference type="FunFam" id="3.40.50.2020:FF:000001">
    <property type="entry name" value="Ribose-phosphate pyrophosphokinase"/>
    <property type="match status" value="1"/>
</dbReference>
<dbReference type="GO" id="GO:0016301">
    <property type="term" value="F:kinase activity"/>
    <property type="evidence" value="ECO:0007669"/>
    <property type="project" value="UniProtKB-KW"/>
</dbReference>
<evidence type="ECO:0000256" key="9">
    <source>
        <dbReference type="ARBA" id="ARBA00049535"/>
    </source>
</evidence>
<dbReference type="GO" id="GO:0005524">
    <property type="term" value="F:ATP binding"/>
    <property type="evidence" value="ECO:0007669"/>
    <property type="project" value="UniProtKB-KW"/>
</dbReference>
<keyword evidence="5 12" id="KW-0547">Nucleotide-binding</keyword>
<comment type="function">
    <text evidence="10 12">Involved in the biosynthesis of the central metabolite phospho-alpha-D-ribosyl-1-pyrophosphate (PRPP) via the transfer of pyrophosphoryl group from ATP to 1-hydroxyl of ribose-5-phosphate (Rib-5-P).</text>
</comment>
<feature type="binding site" evidence="12">
    <location>
        <begin position="38"/>
        <end position="40"/>
    </location>
    <ligand>
        <name>ATP</name>
        <dbReference type="ChEBI" id="CHEBI:30616"/>
    </ligand>
</feature>
<dbReference type="InterPro" id="IPR029057">
    <property type="entry name" value="PRTase-like"/>
</dbReference>
<evidence type="ECO:0000256" key="2">
    <source>
        <dbReference type="ARBA" id="ARBA00022679"/>
    </source>
</evidence>
<evidence type="ECO:0000313" key="15">
    <source>
        <dbReference type="Proteomes" id="UP000779900"/>
    </source>
</evidence>
<dbReference type="EMBL" id="VGIR01000011">
    <property type="protein sequence ID" value="MBM3330798.1"/>
    <property type="molecule type" value="Genomic_DNA"/>
</dbReference>
<dbReference type="InterPro" id="IPR005946">
    <property type="entry name" value="Rib-P_diPkinase"/>
</dbReference>
<keyword evidence="2 12" id="KW-0808">Transferase</keyword>
<dbReference type="AlphaFoldDB" id="A0A937XCC4"/>
<evidence type="ECO:0000256" key="1">
    <source>
        <dbReference type="ARBA" id="ARBA00004996"/>
    </source>
</evidence>
<feature type="binding site" evidence="12">
    <location>
        <begin position="96"/>
        <end position="97"/>
    </location>
    <ligand>
        <name>ATP</name>
        <dbReference type="ChEBI" id="CHEBI:30616"/>
    </ligand>
</feature>
<dbReference type="CDD" id="cd06223">
    <property type="entry name" value="PRTases_typeI"/>
    <property type="match status" value="1"/>
</dbReference>
<dbReference type="InterPro" id="IPR000836">
    <property type="entry name" value="PRTase_dom"/>
</dbReference>
<evidence type="ECO:0000256" key="6">
    <source>
        <dbReference type="ARBA" id="ARBA00022777"/>
    </source>
</evidence>